<accession>A0A4C1VRG2</accession>
<reference evidence="1 2" key="1">
    <citation type="journal article" date="2019" name="Commun. Biol.">
        <title>The bagworm genome reveals a unique fibroin gene that provides high tensile strength.</title>
        <authorList>
            <person name="Kono N."/>
            <person name="Nakamura H."/>
            <person name="Ohtoshi R."/>
            <person name="Tomita M."/>
            <person name="Numata K."/>
            <person name="Arakawa K."/>
        </authorList>
    </citation>
    <scope>NUCLEOTIDE SEQUENCE [LARGE SCALE GENOMIC DNA]</scope>
</reference>
<dbReference type="EMBL" id="BGZK01000390">
    <property type="protein sequence ID" value="GBP40982.1"/>
    <property type="molecule type" value="Genomic_DNA"/>
</dbReference>
<protein>
    <submittedName>
        <fullName evidence="1">Uncharacterized protein</fullName>
    </submittedName>
</protein>
<keyword evidence="2" id="KW-1185">Reference proteome</keyword>
<evidence type="ECO:0000313" key="1">
    <source>
        <dbReference type="EMBL" id="GBP40982.1"/>
    </source>
</evidence>
<comment type="caution">
    <text evidence="1">The sequence shown here is derived from an EMBL/GenBank/DDBJ whole genome shotgun (WGS) entry which is preliminary data.</text>
</comment>
<evidence type="ECO:0000313" key="2">
    <source>
        <dbReference type="Proteomes" id="UP000299102"/>
    </source>
</evidence>
<name>A0A4C1VRG2_EUMVA</name>
<sequence>MKILIWEKKNESRINAVEMRSLPNVCGVCLKDRCRDNDVRKQCGLKEDVATKIEKGMLQWFGYMQKMNERRPPKLTYRANVVVEGRQESP</sequence>
<dbReference type="AlphaFoldDB" id="A0A4C1VRG2"/>
<gene>
    <name evidence="1" type="ORF">EVAR_26063_1</name>
</gene>
<organism evidence="1 2">
    <name type="scientific">Eumeta variegata</name>
    <name type="common">Bagworm moth</name>
    <name type="synonym">Eumeta japonica</name>
    <dbReference type="NCBI Taxonomy" id="151549"/>
    <lineage>
        <taxon>Eukaryota</taxon>
        <taxon>Metazoa</taxon>
        <taxon>Ecdysozoa</taxon>
        <taxon>Arthropoda</taxon>
        <taxon>Hexapoda</taxon>
        <taxon>Insecta</taxon>
        <taxon>Pterygota</taxon>
        <taxon>Neoptera</taxon>
        <taxon>Endopterygota</taxon>
        <taxon>Lepidoptera</taxon>
        <taxon>Glossata</taxon>
        <taxon>Ditrysia</taxon>
        <taxon>Tineoidea</taxon>
        <taxon>Psychidae</taxon>
        <taxon>Oiketicinae</taxon>
        <taxon>Eumeta</taxon>
    </lineage>
</organism>
<dbReference type="OrthoDB" id="425681at2759"/>
<dbReference type="Proteomes" id="UP000299102">
    <property type="component" value="Unassembled WGS sequence"/>
</dbReference>
<proteinExistence type="predicted"/>